<sequence length="74" mass="8165">METESTGATETTETKFSLSPVDFGLRLVPTLANFLSDPDFSGRVSCTPTLDIDDIEPKDASLFTELDYTANYYC</sequence>
<organism evidence="1 2">
    <name type="scientific">Clonostachys rosea f. rosea IK726</name>
    <dbReference type="NCBI Taxonomy" id="1349383"/>
    <lineage>
        <taxon>Eukaryota</taxon>
        <taxon>Fungi</taxon>
        <taxon>Dikarya</taxon>
        <taxon>Ascomycota</taxon>
        <taxon>Pezizomycotina</taxon>
        <taxon>Sordariomycetes</taxon>
        <taxon>Hypocreomycetidae</taxon>
        <taxon>Hypocreales</taxon>
        <taxon>Bionectriaceae</taxon>
        <taxon>Clonostachys</taxon>
    </lineage>
</organism>
<dbReference type="EMBL" id="CADEHS020000009">
    <property type="protein sequence ID" value="CAG9945587.1"/>
    <property type="molecule type" value="Genomic_DNA"/>
</dbReference>
<dbReference type="Proteomes" id="UP000836387">
    <property type="component" value="Unassembled WGS sequence"/>
</dbReference>
<proteinExistence type="predicted"/>
<keyword evidence="2" id="KW-1185">Reference proteome</keyword>
<comment type="caution">
    <text evidence="1">The sequence shown here is derived from an EMBL/GenBank/DDBJ whole genome shotgun (WGS) entry which is preliminary data.</text>
</comment>
<name>A0ACA9TYD4_BIOOC</name>
<accession>A0ACA9TYD4</accession>
<evidence type="ECO:0000313" key="1">
    <source>
        <dbReference type="EMBL" id="CAG9945587.1"/>
    </source>
</evidence>
<reference evidence="1" key="1">
    <citation type="submission" date="2020-04" db="EMBL/GenBank/DDBJ databases">
        <authorList>
            <person name="Broberg M."/>
        </authorList>
    </citation>
    <scope>NUCLEOTIDE SEQUENCE</scope>
</reference>
<reference evidence="1" key="2">
    <citation type="submission" date="2021-10" db="EMBL/GenBank/DDBJ databases">
        <authorList>
            <person name="Piombo E."/>
        </authorList>
    </citation>
    <scope>NUCLEOTIDE SEQUENCE</scope>
</reference>
<gene>
    <name evidence="1" type="ORF">CRV2_00012325</name>
</gene>
<protein>
    <submittedName>
        <fullName evidence="1">Uncharacterized protein</fullName>
    </submittedName>
</protein>
<evidence type="ECO:0000313" key="2">
    <source>
        <dbReference type="Proteomes" id="UP000836387"/>
    </source>
</evidence>